<evidence type="ECO:0000313" key="2">
    <source>
        <dbReference type="Proteomes" id="UP001163324"/>
    </source>
</evidence>
<keyword evidence="2" id="KW-1185">Reference proteome</keyword>
<gene>
    <name evidence="1" type="ORF">N3K66_008716</name>
</gene>
<name>A0ACC0USN4_9HYPO</name>
<protein>
    <submittedName>
        <fullName evidence="1">Uncharacterized protein</fullName>
    </submittedName>
</protein>
<evidence type="ECO:0000313" key="1">
    <source>
        <dbReference type="EMBL" id="KAI9896544.1"/>
    </source>
</evidence>
<organism evidence="1 2">
    <name type="scientific">Trichothecium roseum</name>
    <dbReference type="NCBI Taxonomy" id="47278"/>
    <lineage>
        <taxon>Eukaryota</taxon>
        <taxon>Fungi</taxon>
        <taxon>Dikarya</taxon>
        <taxon>Ascomycota</taxon>
        <taxon>Pezizomycotina</taxon>
        <taxon>Sordariomycetes</taxon>
        <taxon>Hypocreomycetidae</taxon>
        <taxon>Hypocreales</taxon>
        <taxon>Hypocreales incertae sedis</taxon>
        <taxon>Trichothecium</taxon>
    </lineage>
</organism>
<reference evidence="1" key="1">
    <citation type="submission" date="2022-10" db="EMBL/GenBank/DDBJ databases">
        <title>Complete Genome of Trichothecium roseum strain YXFP-22015, a Plant Pathogen Isolated from Citrus.</title>
        <authorList>
            <person name="Wang Y."/>
            <person name="Zhu L."/>
        </authorList>
    </citation>
    <scope>NUCLEOTIDE SEQUENCE</scope>
    <source>
        <strain evidence="1">YXFP-22015</strain>
    </source>
</reference>
<accession>A0ACC0USN4</accession>
<sequence>MSLKQEIETWVEALARYDNNEFDDSLAEFDKIGDTSKILFNMGVIHATLGEHEKAVECYQRAIRLDQYLAVAYFQQGVSNFLLGDFEEALANFNDTLLYLRGNTMIDYAQLGLLFKLYSCEVLFNRGLCYIYLQQTEAGMQDLSYAVKEKVVEDHNVIDEAIREQAEGYTVFSIPVGVVYRPNEAKVRNLKTKDYLGKARLVAASDRSNAFTGFAGSEIKNATATTRAADIKDDRNPDGISFAATNLVKPGLQSRRQQSEPPVNRNVFPPTPPPENEARLPSRGASVRSGSQKPVLAKLQIQTQDPGRKYEKAMSPPDGRPRPGRSASAAPARSYSQRDPAPLQRRPTIQEEEETYPGEVYDMYSAGARSTASRGSNRILGRPRQQPRYADEEDDGSDYDGGSIDEGEFEMIPQRRAPPSSSSGSTRTGSRRAPELRQVRVKVHAAEDVRYVAVSPSSTYKEFTERVKDKFGLGRRFKIKVKDDDMPDGDMITMGDQDDWEMAMQTVKQTARKQRIDQGRLDVWIFEV</sequence>
<comment type="caution">
    <text evidence="1">The sequence shown here is derived from an EMBL/GenBank/DDBJ whole genome shotgun (WGS) entry which is preliminary data.</text>
</comment>
<proteinExistence type="predicted"/>
<dbReference type="EMBL" id="CM047948">
    <property type="protein sequence ID" value="KAI9896544.1"/>
    <property type="molecule type" value="Genomic_DNA"/>
</dbReference>
<dbReference type="Proteomes" id="UP001163324">
    <property type="component" value="Chromosome 9"/>
</dbReference>